<feature type="transmembrane region" description="Helical" evidence="1">
    <location>
        <begin position="500"/>
        <end position="521"/>
    </location>
</feature>
<feature type="transmembrane region" description="Helical" evidence="1">
    <location>
        <begin position="331"/>
        <end position="348"/>
    </location>
</feature>
<dbReference type="InterPro" id="IPR046671">
    <property type="entry name" value="DUF6541"/>
</dbReference>
<feature type="transmembrane region" description="Helical" evidence="1">
    <location>
        <begin position="21"/>
        <end position="40"/>
    </location>
</feature>
<proteinExistence type="predicted"/>
<evidence type="ECO:0000313" key="2">
    <source>
        <dbReference type="EMBL" id="QQM67012.1"/>
    </source>
</evidence>
<feature type="transmembrane region" description="Helical" evidence="1">
    <location>
        <begin position="354"/>
        <end position="375"/>
    </location>
</feature>
<feature type="transmembrane region" description="Helical" evidence="1">
    <location>
        <begin position="276"/>
        <end position="295"/>
    </location>
</feature>
<evidence type="ECO:0000256" key="1">
    <source>
        <dbReference type="SAM" id="Phobius"/>
    </source>
</evidence>
<dbReference type="EMBL" id="CP066802">
    <property type="protein sequence ID" value="QQM67012.1"/>
    <property type="molecule type" value="Genomic_DNA"/>
</dbReference>
<dbReference type="Proteomes" id="UP000595895">
    <property type="component" value="Chromosome"/>
</dbReference>
<dbReference type="AlphaFoldDB" id="A0A7T7M8W3"/>
<dbReference type="RefSeq" id="WP_200275241.1">
    <property type="nucleotide sequence ID" value="NZ_CP066802.1"/>
</dbReference>
<accession>A0A7T7M8W3</accession>
<keyword evidence="1" id="KW-1133">Transmembrane helix</keyword>
<sequence length="715" mass="74226">MTSRLWPTEALRALGPLFARAVIAPAAGVALLALVLGAGGAPESSWWATVPVTVAAVVGLLLPGWLVAQAWGLRGLTAAGAAPAFTGGLVTLATLLAPPLGWAWERAQLLTGPFGWLWGLAVLLGLATRLLPAPPEAPSLQPEPLTRAGRLLVGGALALAVSLTGLPVLRATGSLDSPLQASDAVYHLSVTAFIRAEGDASPFGATAPMYDGDRFYYPSLWHALAALLPGSVVAGANVLVLVLAALVWPLGMAALLREVLADRDGADPAWAQADGLWLALGVALSGSVVSVLLLLTSVWPYALSVCLLPGCLALVQLACRPGTLGLRGRSRALGLLGLAALGVVGAHGTGAFNLLVLAGPLVLAALTAPVGRLWCRGGRGRLVLGGLAAGGLVLLAAGAWLMRDSLASVFGYERPPGNIPETLYAVVADHPLLATFTPYVPGNALVFLLAAGAVGAGWRACAVLRRWAVGTGLALVLLLLAAGTQWPLRVLAGPWYTQRARLMVLVSIGLLVLAVLGAQELARRWQGVPGWRAALTTPPGRLPLVLLVLSLVLAPAWRWGLRQEVVAAVHDPQRISYGTMLSADELALLRRAPGLLPEDAVVVGNPSNGSAYLWSVAGVRVVYPSRLVPWSEELAWLGEHLHELGSNPQVCEVLRRRGVAYYYSDDAPADGATGGGRQPLWGPHLEEVPREHLELVGSADSGGGTAALWRITACG</sequence>
<feature type="transmembrane region" description="Helical" evidence="1">
    <location>
        <begin position="114"/>
        <end position="131"/>
    </location>
</feature>
<feature type="transmembrane region" description="Helical" evidence="1">
    <location>
        <begin position="151"/>
        <end position="169"/>
    </location>
</feature>
<feature type="transmembrane region" description="Helical" evidence="1">
    <location>
        <begin position="382"/>
        <end position="402"/>
    </location>
</feature>
<organism evidence="2 3">
    <name type="scientific">Actinomyces weissii</name>
    <dbReference type="NCBI Taxonomy" id="675090"/>
    <lineage>
        <taxon>Bacteria</taxon>
        <taxon>Bacillati</taxon>
        <taxon>Actinomycetota</taxon>
        <taxon>Actinomycetes</taxon>
        <taxon>Actinomycetales</taxon>
        <taxon>Actinomycetaceae</taxon>
        <taxon>Actinomyces</taxon>
    </lineage>
</organism>
<evidence type="ECO:0008006" key="4">
    <source>
        <dbReference type="Google" id="ProtNLM"/>
    </source>
</evidence>
<feature type="transmembrane region" description="Helical" evidence="1">
    <location>
        <begin position="301"/>
        <end position="319"/>
    </location>
</feature>
<name>A0A7T7M8W3_9ACTO</name>
<feature type="transmembrane region" description="Helical" evidence="1">
    <location>
        <begin position="467"/>
        <end position="488"/>
    </location>
</feature>
<feature type="transmembrane region" description="Helical" evidence="1">
    <location>
        <begin position="223"/>
        <end position="256"/>
    </location>
</feature>
<keyword evidence="3" id="KW-1185">Reference proteome</keyword>
<evidence type="ECO:0000313" key="3">
    <source>
        <dbReference type="Proteomes" id="UP000595895"/>
    </source>
</evidence>
<keyword evidence="1" id="KW-0472">Membrane</keyword>
<feature type="transmembrane region" description="Helical" evidence="1">
    <location>
        <begin position="46"/>
        <end position="68"/>
    </location>
</feature>
<gene>
    <name evidence="2" type="ORF">JG540_08160</name>
</gene>
<protein>
    <recommendedName>
        <fullName evidence="4">Beta-carotene 15,15'-monooxygenase</fullName>
    </recommendedName>
</protein>
<reference evidence="2 3" key="1">
    <citation type="submission" date="2020-12" db="EMBL/GenBank/DDBJ databases">
        <authorList>
            <person name="Zhou J."/>
        </authorList>
    </citation>
    <scope>NUCLEOTIDE SEQUENCE [LARGE SCALE GENOMIC DNA]</scope>
    <source>
        <strain evidence="2 3">CCUG 61299</strain>
    </source>
</reference>
<feature type="transmembrane region" description="Helical" evidence="1">
    <location>
        <begin position="80"/>
        <end position="102"/>
    </location>
</feature>
<dbReference type="KEGG" id="awe:JG540_08160"/>
<feature type="transmembrane region" description="Helical" evidence="1">
    <location>
        <begin position="439"/>
        <end position="460"/>
    </location>
</feature>
<feature type="transmembrane region" description="Helical" evidence="1">
    <location>
        <begin position="542"/>
        <end position="560"/>
    </location>
</feature>
<dbReference type="Pfam" id="PF20176">
    <property type="entry name" value="DUF6541"/>
    <property type="match status" value="1"/>
</dbReference>
<keyword evidence="1" id="KW-0812">Transmembrane</keyword>